<dbReference type="Pfam" id="PF01904">
    <property type="entry name" value="DUF72"/>
    <property type="match status" value="1"/>
</dbReference>
<proteinExistence type="predicted"/>
<organism evidence="1 2">
    <name type="scientific">Chitinophaga flava</name>
    <dbReference type="NCBI Taxonomy" id="2259036"/>
    <lineage>
        <taxon>Bacteria</taxon>
        <taxon>Pseudomonadati</taxon>
        <taxon>Bacteroidota</taxon>
        <taxon>Chitinophagia</taxon>
        <taxon>Chitinophagales</taxon>
        <taxon>Chitinophagaceae</taxon>
        <taxon>Chitinophaga</taxon>
    </lineage>
</organism>
<name>A0A365XTH9_9BACT</name>
<dbReference type="EMBL" id="QFFJ01000002">
    <property type="protein sequence ID" value="RBL89686.1"/>
    <property type="molecule type" value="Genomic_DNA"/>
</dbReference>
<accession>A0A365XTH9</accession>
<dbReference type="OrthoDB" id="9780310at2"/>
<dbReference type="PANTHER" id="PTHR30348">
    <property type="entry name" value="UNCHARACTERIZED PROTEIN YECE"/>
    <property type="match status" value="1"/>
</dbReference>
<evidence type="ECO:0000313" key="1">
    <source>
        <dbReference type="EMBL" id="RBL89686.1"/>
    </source>
</evidence>
<gene>
    <name evidence="1" type="ORF">DF182_24630</name>
</gene>
<dbReference type="SUPFAM" id="SSF117396">
    <property type="entry name" value="TM1631-like"/>
    <property type="match status" value="1"/>
</dbReference>
<comment type="caution">
    <text evidence="1">The sequence shown here is derived from an EMBL/GenBank/DDBJ whole genome shotgun (WGS) entry which is preliminary data.</text>
</comment>
<dbReference type="Proteomes" id="UP000253410">
    <property type="component" value="Unassembled WGS sequence"/>
</dbReference>
<dbReference type="RefSeq" id="WP_113618433.1">
    <property type="nucleotide sequence ID" value="NZ_QFFJ01000002.1"/>
</dbReference>
<dbReference type="Gene3D" id="3.20.20.410">
    <property type="entry name" value="Protein of unknown function UPF0759"/>
    <property type="match status" value="1"/>
</dbReference>
<dbReference type="AlphaFoldDB" id="A0A365XTH9"/>
<evidence type="ECO:0000313" key="2">
    <source>
        <dbReference type="Proteomes" id="UP000253410"/>
    </source>
</evidence>
<protein>
    <submittedName>
        <fullName evidence="1">DUF72 domain-containing protein</fullName>
    </submittedName>
</protein>
<dbReference type="InterPro" id="IPR002763">
    <property type="entry name" value="DUF72"/>
</dbReference>
<dbReference type="InterPro" id="IPR036520">
    <property type="entry name" value="UPF0759_sf"/>
</dbReference>
<reference evidence="1 2" key="1">
    <citation type="submission" date="2018-05" db="EMBL/GenBank/DDBJ databases">
        <title>Chitinophaga sp. K3CV102501T nov., isolated from isolated from a monsoon evergreen broad-leaved forest soil.</title>
        <authorList>
            <person name="Lv Y."/>
        </authorList>
    </citation>
    <scope>NUCLEOTIDE SEQUENCE [LARGE SCALE GENOMIC DNA]</scope>
    <source>
        <strain evidence="1 2">GDMCC 1.1325</strain>
    </source>
</reference>
<dbReference type="PANTHER" id="PTHR30348:SF9">
    <property type="entry name" value="UPF0759 PROTEIN YECE"/>
    <property type="match status" value="1"/>
</dbReference>
<sequence>MDFGRVTPAELEELDFKLPAEPLFNKKILKGKPVKKPLSYLGCAKWGRREWIGKIYPKGTKETQFLQEYVHHFNGIELNATHYQIYGPSTISKWDAAAKGIDFKFCPKVPQAISHFSNLSPAIAGPKTTAFLEGVLAFGQHLGPIFLQLSDRYGPAKRKALYEYLASLPTDLQFFLEVRHPEWYADEAVRLELFEKLQSLNIGSIITDTAGRRDCAHMHLTIPKIFIRFVGNSLHPTDYTRIDDWANRIKYWLDNGLQEVYFFMHMHDEALSPDLAVYLADRLEAVCGLKVKKPQFVKE</sequence>
<keyword evidence="2" id="KW-1185">Reference proteome</keyword>